<reference evidence="1 2" key="1">
    <citation type="submission" date="2020-08" db="EMBL/GenBank/DDBJ databases">
        <title>Sequencing the genomes of 1000 actinobacteria strains.</title>
        <authorList>
            <person name="Klenk H.-P."/>
        </authorList>
    </citation>
    <scope>NUCLEOTIDE SEQUENCE [LARGE SCALE GENOMIC DNA]</scope>
    <source>
        <strain evidence="1 2">DSM 28967</strain>
    </source>
</reference>
<name>A0A7W9JBA1_9ACTN</name>
<gene>
    <name evidence="1" type="ORF">HDA39_004992</name>
</gene>
<proteinExistence type="predicted"/>
<dbReference type="EMBL" id="JACHMY010000001">
    <property type="protein sequence ID" value="MBB5838258.1"/>
    <property type="molecule type" value="Genomic_DNA"/>
</dbReference>
<dbReference type="RefSeq" id="WP_238356138.1">
    <property type="nucleotide sequence ID" value="NZ_JACHMY010000001.1"/>
</dbReference>
<evidence type="ECO:0000313" key="1">
    <source>
        <dbReference type="EMBL" id="MBB5838258.1"/>
    </source>
</evidence>
<dbReference type="AlphaFoldDB" id="A0A7W9JBA1"/>
<protein>
    <submittedName>
        <fullName evidence="1">Uncharacterized protein</fullName>
    </submittedName>
</protein>
<comment type="caution">
    <text evidence="1">The sequence shown here is derived from an EMBL/GenBank/DDBJ whole genome shotgun (WGS) entry which is preliminary data.</text>
</comment>
<sequence length="39" mass="4106">MSSGLAAGAQVVGPVISVFWHNGAYGEGAEWQVLEHPPR</sequence>
<keyword evidence="2" id="KW-1185">Reference proteome</keyword>
<organism evidence="1 2">
    <name type="scientific">Kribbella italica</name>
    <dbReference type="NCBI Taxonomy" id="1540520"/>
    <lineage>
        <taxon>Bacteria</taxon>
        <taxon>Bacillati</taxon>
        <taxon>Actinomycetota</taxon>
        <taxon>Actinomycetes</taxon>
        <taxon>Propionibacteriales</taxon>
        <taxon>Kribbellaceae</taxon>
        <taxon>Kribbella</taxon>
    </lineage>
</organism>
<accession>A0A7W9JBA1</accession>
<evidence type="ECO:0000313" key="2">
    <source>
        <dbReference type="Proteomes" id="UP000549971"/>
    </source>
</evidence>
<dbReference type="Proteomes" id="UP000549971">
    <property type="component" value="Unassembled WGS sequence"/>
</dbReference>